<dbReference type="InterPro" id="IPR025457">
    <property type="entry name" value="DUF4277"/>
</dbReference>
<keyword evidence="3" id="KW-1185">Reference proteome</keyword>
<gene>
    <name evidence="2" type="ORF">D5R40_19540</name>
</gene>
<dbReference type="Pfam" id="PF14104">
    <property type="entry name" value="DUF4277"/>
    <property type="match status" value="1"/>
</dbReference>
<dbReference type="OrthoDB" id="467786at2"/>
<protein>
    <submittedName>
        <fullName evidence="2">DUF4277 domain-containing protein</fullName>
    </submittedName>
</protein>
<feature type="domain" description="DUF4277" evidence="1">
    <location>
        <begin position="1"/>
        <end position="48"/>
    </location>
</feature>
<dbReference type="Proteomes" id="UP000269154">
    <property type="component" value="Unassembled WGS sequence"/>
</dbReference>
<proteinExistence type="predicted"/>
<dbReference type="AlphaFoldDB" id="A0A3N6NKK4"/>
<evidence type="ECO:0000259" key="1">
    <source>
        <dbReference type="Pfam" id="PF14104"/>
    </source>
</evidence>
<accession>A0A3N6NKK4</accession>
<evidence type="ECO:0000313" key="3">
    <source>
        <dbReference type="Proteomes" id="UP000269154"/>
    </source>
</evidence>
<evidence type="ECO:0000313" key="2">
    <source>
        <dbReference type="EMBL" id="RQH35911.1"/>
    </source>
</evidence>
<comment type="caution">
    <text evidence="2">The sequence shown here is derived from an EMBL/GenBank/DDBJ whole genome shotgun (WGS) entry which is preliminary data.</text>
</comment>
<reference evidence="2 3" key="1">
    <citation type="journal article" date="2018" name="ACS Chem. Biol.">
        <title>Ketoreductase domain dysfunction expands chemodiversity: malyngamide biosynthesis in the cyanobacterium Okeania hirsuta.</title>
        <authorList>
            <person name="Moss N.A."/>
            <person name="Leao T."/>
            <person name="Rankin M."/>
            <person name="McCullough T.M."/>
            <person name="Qu P."/>
            <person name="Korobeynikov A."/>
            <person name="Smith J.L."/>
            <person name="Gerwick L."/>
            <person name="Gerwick W.H."/>
        </authorList>
    </citation>
    <scope>NUCLEOTIDE SEQUENCE [LARGE SCALE GENOMIC DNA]</scope>
    <source>
        <strain evidence="2 3">PAB10Feb10-1</strain>
    </source>
</reference>
<dbReference type="EMBL" id="RCBY01000121">
    <property type="protein sequence ID" value="RQH35911.1"/>
    <property type="molecule type" value="Genomic_DNA"/>
</dbReference>
<organism evidence="2 3">
    <name type="scientific">Okeania hirsuta</name>
    <dbReference type="NCBI Taxonomy" id="1458930"/>
    <lineage>
        <taxon>Bacteria</taxon>
        <taxon>Bacillati</taxon>
        <taxon>Cyanobacteriota</taxon>
        <taxon>Cyanophyceae</taxon>
        <taxon>Oscillatoriophycideae</taxon>
        <taxon>Oscillatoriales</taxon>
        <taxon>Microcoleaceae</taxon>
        <taxon>Okeania</taxon>
    </lineage>
</organism>
<name>A0A3N6NKK4_9CYAN</name>
<sequence length="51" mass="5869">MLLNGLGLVESPLYLFSQFFEGKAIEHLIAQGVKAEYFNDDRLGRVLYHVR</sequence>